<keyword evidence="2" id="KW-1185">Reference proteome</keyword>
<protein>
    <submittedName>
        <fullName evidence="1">Uncharacterized protein</fullName>
    </submittedName>
</protein>
<accession>A0A8H7DI34</accession>
<evidence type="ECO:0000313" key="1">
    <source>
        <dbReference type="EMBL" id="KAF7373078.1"/>
    </source>
</evidence>
<sequence length="163" mass="18555">MSSTTAVVPTEPGLVGVHVGHDVFTRPWGGNVDVIRNEELEQWLAEHHIGDDIFVDKAADNKSWSFDFGPFTINISVEDLGNGKYKYTAVLYFKKFGIKVKIWTFTFEIDTSKGSGSYCHEVNVVGIVKGKICILYEGKCFYLYFKLEAFGKTWEKKYKLFCI</sequence>
<comment type="caution">
    <text evidence="1">The sequence shown here is derived from an EMBL/GenBank/DDBJ whole genome shotgun (WGS) entry which is preliminary data.</text>
</comment>
<name>A0A8H7DI34_9AGAR</name>
<reference evidence="1" key="1">
    <citation type="submission" date="2020-05" db="EMBL/GenBank/DDBJ databases">
        <title>Mycena genomes resolve the evolution of fungal bioluminescence.</title>
        <authorList>
            <person name="Tsai I.J."/>
        </authorList>
    </citation>
    <scope>NUCLEOTIDE SEQUENCE</scope>
    <source>
        <strain evidence="1">160909Yilan</strain>
    </source>
</reference>
<evidence type="ECO:0000313" key="2">
    <source>
        <dbReference type="Proteomes" id="UP000623467"/>
    </source>
</evidence>
<organism evidence="1 2">
    <name type="scientific">Mycena sanguinolenta</name>
    <dbReference type="NCBI Taxonomy" id="230812"/>
    <lineage>
        <taxon>Eukaryota</taxon>
        <taxon>Fungi</taxon>
        <taxon>Dikarya</taxon>
        <taxon>Basidiomycota</taxon>
        <taxon>Agaricomycotina</taxon>
        <taxon>Agaricomycetes</taxon>
        <taxon>Agaricomycetidae</taxon>
        <taxon>Agaricales</taxon>
        <taxon>Marasmiineae</taxon>
        <taxon>Mycenaceae</taxon>
        <taxon>Mycena</taxon>
    </lineage>
</organism>
<dbReference type="Proteomes" id="UP000623467">
    <property type="component" value="Unassembled WGS sequence"/>
</dbReference>
<dbReference type="AlphaFoldDB" id="A0A8H7DI34"/>
<dbReference type="EMBL" id="JACAZH010000003">
    <property type="protein sequence ID" value="KAF7373078.1"/>
    <property type="molecule type" value="Genomic_DNA"/>
</dbReference>
<proteinExistence type="predicted"/>
<dbReference type="OrthoDB" id="2939944at2759"/>
<gene>
    <name evidence="1" type="ORF">MSAN_00515600</name>
</gene>